<evidence type="ECO:0000313" key="1">
    <source>
        <dbReference type="EMBL" id="KAH9517616.1"/>
    </source>
</evidence>
<gene>
    <name evidence="1" type="ORF">DERF_008271</name>
</gene>
<sequence>MKMRKFIIDQLSNHRTKFKDMKLSKKKKFSSIYSEQILTTFIQKYRFNIEFYASLILMKFNQ</sequence>
<reference evidence="1" key="2">
    <citation type="journal article" date="2022" name="Res Sq">
        <title>Comparative Genomics Reveals Insights into the Divergent Evolution of Astigmatic Mites and Household Pest Adaptations.</title>
        <authorList>
            <person name="Xiong Q."/>
            <person name="Wan A.T.-Y."/>
            <person name="Liu X.-Y."/>
            <person name="Fung C.S.-H."/>
            <person name="Xiao X."/>
            <person name="Malainual N."/>
            <person name="Hou J."/>
            <person name="Wang L."/>
            <person name="Wang M."/>
            <person name="Yang K."/>
            <person name="Cui Y."/>
            <person name="Leung E."/>
            <person name="Nong W."/>
            <person name="Shin S.-K."/>
            <person name="Au S."/>
            <person name="Jeong K.Y."/>
            <person name="Chew F.T."/>
            <person name="Hui J."/>
            <person name="Leung T.F."/>
            <person name="Tungtrongchitr A."/>
            <person name="Zhong N."/>
            <person name="Liu Z."/>
            <person name="Tsui S."/>
        </authorList>
    </citation>
    <scope>NUCLEOTIDE SEQUENCE</scope>
    <source>
        <strain evidence="1">Derf</strain>
        <tissue evidence="1">Whole organism</tissue>
    </source>
</reference>
<evidence type="ECO:0000313" key="2">
    <source>
        <dbReference type="Proteomes" id="UP000790347"/>
    </source>
</evidence>
<dbReference type="EMBL" id="ASGP02000003">
    <property type="protein sequence ID" value="KAH9517616.1"/>
    <property type="molecule type" value="Genomic_DNA"/>
</dbReference>
<accession>A0A922L4K4</accession>
<comment type="caution">
    <text evidence="1">The sequence shown here is derived from an EMBL/GenBank/DDBJ whole genome shotgun (WGS) entry which is preliminary data.</text>
</comment>
<dbReference type="Proteomes" id="UP000790347">
    <property type="component" value="Unassembled WGS sequence"/>
</dbReference>
<reference evidence="1" key="1">
    <citation type="submission" date="2013-05" db="EMBL/GenBank/DDBJ databases">
        <authorList>
            <person name="Yim A.K.Y."/>
            <person name="Chan T.F."/>
            <person name="Ji K.M."/>
            <person name="Liu X.Y."/>
            <person name="Zhou J.W."/>
            <person name="Li R.Q."/>
            <person name="Yang K.Y."/>
            <person name="Li J."/>
            <person name="Li M."/>
            <person name="Law P.T.W."/>
            <person name="Wu Y.L."/>
            <person name="Cai Z.L."/>
            <person name="Qin H."/>
            <person name="Bao Y."/>
            <person name="Leung R.K.K."/>
            <person name="Ng P.K.S."/>
            <person name="Zou J."/>
            <person name="Zhong X.J."/>
            <person name="Ran P.X."/>
            <person name="Zhong N.S."/>
            <person name="Liu Z.G."/>
            <person name="Tsui S.K.W."/>
        </authorList>
    </citation>
    <scope>NUCLEOTIDE SEQUENCE</scope>
    <source>
        <strain evidence="1">Derf</strain>
        <tissue evidence="1">Whole organism</tissue>
    </source>
</reference>
<dbReference type="AlphaFoldDB" id="A0A922L4K4"/>
<keyword evidence="2" id="KW-1185">Reference proteome</keyword>
<protein>
    <submittedName>
        <fullName evidence="1">Uncharacterized protein</fullName>
    </submittedName>
</protein>
<proteinExistence type="predicted"/>
<organism evidence="1 2">
    <name type="scientific">Dermatophagoides farinae</name>
    <name type="common">American house dust mite</name>
    <dbReference type="NCBI Taxonomy" id="6954"/>
    <lineage>
        <taxon>Eukaryota</taxon>
        <taxon>Metazoa</taxon>
        <taxon>Ecdysozoa</taxon>
        <taxon>Arthropoda</taxon>
        <taxon>Chelicerata</taxon>
        <taxon>Arachnida</taxon>
        <taxon>Acari</taxon>
        <taxon>Acariformes</taxon>
        <taxon>Sarcoptiformes</taxon>
        <taxon>Astigmata</taxon>
        <taxon>Psoroptidia</taxon>
        <taxon>Analgoidea</taxon>
        <taxon>Pyroglyphidae</taxon>
        <taxon>Dermatophagoidinae</taxon>
        <taxon>Dermatophagoides</taxon>
    </lineage>
</organism>
<name>A0A922L4K4_DERFA</name>